<dbReference type="PANTHER" id="PTHR36617:SF15">
    <property type="entry name" value="REVERSE TRANSCRIPTASE ZINC-BINDING DOMAIN-CONTAINING PROTEIN"/>
    <property type="match status" value="1"/>
</dbReference>
<protein>
    <recommendedName>
        <fullName evidence="1">Reverse transcriptase zinc-binding domain-containing protein</fullName>
    </recommendedName>
</protein>
<evidence type="ECO:0000313" key="2">
    <source>
        <dbReference type="EMBL" id="KAJ8761110.1"/>
    </source>
</evidence>
<gene>
    <name evidence="2" type="ORF">K2173_000789</name>
</gene>
<dbReference type="AlphaFoldDB" id="A0AAV8T2X3"/>
<feature type="domain" description="Reverse transcriptase zinc-binding" evidence="1">
    <location>
        <begin position="106"/>
        <end position="193"/>
    </location>
</feature>
<dbReference type="Proteomes" id="UP001159364">
    <property type="component" value="Linkage Group LG06"/>
</dbReference>
<name>A0AAV8T2X3_9ROSI</name>
<reference evidence="2 3" key="1">
    <citation type="submission" date="2021-09" db="EMBL/GenBank/DDBJ databases">
        <title>Genomic insights and catalytic innovation underlie evolution of tropane alkaloids biosynthesis.</title>
        <authorList>
            <person name="Wang Y.-J."/>
            <person name="Tian T."/>
            <person name="Huang J.-P."/>
            <person name="Huang S.-X."/>
        </authorList>
    </citation>
    <scope>NUCLEOTIDE SEQUENCE [LARGE SCALE GENOMIC DNA]</scope>
    <source>
        <strain evidence="2">KIB-2018</strain>
        <tissue evidence="2">Leaf</tissue>
    </source>
</reference>
<organism evidence="2 3">
    <name type="scientific">Erythroxylum novogranatense</name>
    <dbReference type="NCBI Taxonomy" id="1862640"/>
    <lineage>
        <taxon>Eukaryota</taxon>
        <taxon>Viridiplantae</taxon>
        <taxon>Streptophyta</taxon>
        <taxon>Embryophyta</taxon>
        <taxon>Tracheophyta</taxon>
        <taxon>Spermatophyta</taxon>
        <taxon>Magnoliopsida</taxon>
        <taxon>eudicotyledons</taxon>
        <taxon>Gunneridae</taxon>
        <taxon>Pentapetalae</taxon>
        <taxon>rosids</taxon>
        <taxon>fabids</taxon>
        <taxon>Malpighiales</taxon>
        <taxon>Erythroxylaceae</taxon>
        <taxon>Erythroxylum</taxon>
    </lineage>
</organism>
<evidence type="ECO:0000313" key="3">
    <source>
        <dbReference type="Proteomes" id="UP001159364"/>
    </source>
</evidence>
<evidence type="ECO:0000259" key="1">
    <source>
        <dbReference type="Pfam" id="PF13966"/>
    </source>
</evidence>
<sequence length="218" mass="25154">MRICGCKLSVISIKWQIGDGFSVKFWTDPWLTVDVRLLDVAVSPVLTDMHDTYVASFVTKSGGWRWDLFHHLLPPSVCLTIAGFHPPSLHLGKDKIVWGHESNGKFSSSSAYRRLRVSSSSSNQDTLWSTVWHWHGPQRIRAFMWLVAHDALLTNWKRCYRHLASDSSCARCGMPIESALHVLRDCPHARRIWEKCHTSRFISDFYHLNLLAWLQQNL</sequence>
<dbReference type="Pfam" id="PF13966">
    <property type="entry name" value="zf-RVT"/>
    <property type="match status" value="1"/>
</dbReference>
<dbReference type="PANTHER" id="PTHR36617">
    <property type="entry name" value="PROTEIN, PUTATIVE-RELATED"/>
    <property type="match status" value="1"/>
</dbReference>
<proteinExistence type="predicted"/>
<keyword evidence="3" id="KW-1185">Reference proteome</keyword>
<dbReference type="InterPro" id="IPR026960">
    <property type="entry name" value="RVT-Znf"/>
</dbReference>
<accession>A0AAV8T2X3</accession>
<comment type="caution">
    <text evidence="2">The sequence shown here is derived from an EMBL/GenBank/DDBJ whole genome shotgun (WGS) entry which is preliminary data.</text>
</comment>
<dbReference type="EMBL" id="JAIWQS010000006">
    <property type="protein sequence ID" value="KAJ8761110.1"/>
    <property type="molecule type" value="Genomic_DNA"/>
</dbReference>